<gene>
    <name evidence="7" type="ORF">GCM10023331_16630</name>
</gene>
<evidence type="ECO:0000256" key="3">
    <source>
        <dbReference type="ARBA" id="ARBA00022989"/>
    </source>
</evidence>
<keyword evidence="2 5" id="KW-0812">Transmembrane</keyword>
<feature type="transmembrane region" description="Helical" evidence="5">
    <location>
        <begin position="321"/>
        <end position="338"/>
    </location>
</feature>
<keyword evidence="8" id="KW-1185">Reference proteome</keyword>
<dbReference type="SMART" id="SM00327">
    <property type="entry name" value="VWA"/>
    <property type="match status" value="1"/>
</dbReference>
<dbReference type="RefSeq" id="WP_345370876.1">
    <property type="nucleotide sequence ID" value="NZ_BAABJX010000024.1"/>
</dbReference>
<dbReference type="InterPro" id="IPR002035">
    <property type="entry name" value="VWF_A"/>
</dbReference>
<dbReference type="Proteomes" id="UP001500298">
    <property type="component" value="Unassembled WGS sequence"/>
</dbReference>
<sequence length="350" mass="40196">MNNYTEFSWDWLSPHWFSYGTLTDFEWGFHYFLYLIPFIPLLWVLRWLMKYSYRQQLEVALPGKGIRESKEALLRYIPFLFLMLSLACWLIAMARPQKTSQQVESKTEGIDIILVMDISQTMKIEDFTPNRLEAAKEVAKGFIKGRSYDRIGLVIFSGEAVSYAPLTVDYSLLEELVGDIHFEMIEKGGTAIGEALGVALNRMKESESKSKVVVLLSDGDNNAGSIDPTTAAELCHDEGVKIYSIGVGKEGKVPYGRDIFGMPRYVEQRLDETTLRTVAQIGQGQYFRATNNRALQAVFSKIDEYEKSEVKTFEYKEVQDFYRIYMVFGAIFLFLWLLTKSTFMTNVLED</sequence>
<dbReference type="InterPro" id="IPR050768">
    <property type="entry name" value="UPF0353/GerABKA_families"/>
</dbReference>
<dbReference type="PANTHER" id="PTHR22550">
    <property type="entry name" value="SPORE GERMINATION PROTEIN"/>
    <property type="match status" value="1"/>
</dbReference>
<feature type="domain" description="VWFA" evidence="6">
    <location>
        <begin position="111"/>
        <end position="302"/>
    </location>
</feature>
<dbReference type="SUPFAM" id="SSF53300">
    <property type="entry name" value="vWA-like"/>
    <property type="match status" value="1"/>
</dbReference>
<dbReference type="CDD" id="cd01467">
    <property type="entry name" value="vWA_BatA_type"/>
    <property type="match status" value="1"/>
</dbReference>
<dbReference type="Gene3D" id="3.40.50.410">
    <property type="entry name" value="von Willebrand factor, type A domain"/>
    <property type="match status" value="1"/>
</dbReference>
<dbReference type="EMBL" id="BAABJX010000024">
    <property type="protein sequence ID" value="GAA4832037.1"/>
    <property type="molecule type" value="Genomic_DNA"/>
</dbReference>
<reference evidence="8" key="1">
    <citation type="journal article" date="2019" name="Int. J. Syst. Evol. Microbiol.">
        <title>The Global Catalogue of Microorganisms (GCM) 10K type strain sequencing project: providing services to taxonomists for standard genome sequencing and annotation.</title>
        <authorList>
            <consortium name="The Broad Institute Genomics Platform"/>
            <consortium name="The Broad Institute Genome Sequencing Center for Infectious Disease"/>
            <person name="Wu L."/>
            <person name="Ma J."/>
        </authorList>
    </citation>
    <scope>NUCLEOTIDE SEQUENCE [LARGE SCALE GENOMIC DNA]</scope>
    <source>
        <strain evidence="8">JCM 18326</strain>
    </source>
</reference>
<evidence type="ECO:0000259" key="6">
    <source>
        <dbReference type="PROSITE" id="PS50234"/>
    </source>
</evidence>
<dbReference type="PROSITE" id="PS50234">
    <property type="entry name" value="VWFA"/>
    <property type="match status" value="1"/>
</dbReference>
<evidence type="ECO:0000256" key="4">
    <source>
        <dbReference type="ARBA" id="ARBA00023136"/>
    </source>
</evidence>
<keyword evidence="3 5" id="KW-1133">Transmembrane helix</keyword>
<keyword evidence="1" id="KW-1003">Cell membrane</keyword>
<dbReference type="InterPro" id="IPR036465">
    <property type="entry name" value="vWFA_dom_sf"/>
</dbReference>
<proteinExistence type="predicted"/>
<evidence type="ECO:0000256" key="2">
    <source>
        <dbReference type="ARBA" id="ARBA00022692"/>
    </source>
</evidence>
<accession>A0ABP9D7R6</accession>
<evidence type="ECO:0000256" key="1">
    <source>
        <dbReference type="ARBA" id="ARBA00022475"/>
    </source>
</evidence>
<feature type="transmembrane region" description="Helical" evidence="5">
    <location>
        <begin position="73"/>
        <end position="92"/>
    </location>
</feature>
<evidence type="ECO:0000313" key="7">
    <source>
        <dbReference type="EMBL" id="GAA4832037.1"/>
    </source>
</evidence>
<organism evidence="7 8">
    <name type="scientific">Algivirga pacifica</name>
    <dbReference type="NCBI Taxonomy" id="1162670"/>
    <lineage>
        <taxon>Bacteria</taxon>
        <taxon>Pseudomonadati</taxon>
        <taxon>Bacteroidota</taxon>
        <taxon>Cytophagia</taxon>
        <taxon>Cytophagales</taxon>
        <taxon>Flammeovirgaceae</taxon>
        <taxon>Algivirga</taxon>
    </lineage>
</organism>
<dbReference type="InterPro" id="IPR033881">
    <property type="entry name" value="vWA_BatA_type"/>
</dbReference>
<keyword evidence="4 5" id="KW-0472">Membrane</keyword>
<evidence type="ECO:0000313" key="8">
    <source>
        <dbReference type="Proteomes" id="UP001500298"/>
    </source>
</evidence>
<feature type="transmembrane region" description="Helical" evidence="5">
    <location>
        <begin position="29"/>
        <end position="48"/>
    </location>
</feature>
<name>A0ABP9D7R6_9BACT</name>
<dbReference type="PANTHER" id="PTHR22550:SF5">
    <property type="entry name" value="LEUCINE ZIPPER PROTEIN 4"/>
    <property type="match status" value="1"/>
</dbReference>
<dbReference type="Pfam" id="PF00092">
    <property type="entry name" value="VWA"/>
    <property type="match status" value="1"/>
</dbReference>
<protein>
    <submittedName>
        <fullName evidence="7">VWA domain-containing protein</fullName>
    </submittedName>
</protein>
<evidence type="ECO:0000256" key="5">
    <source>
        <dbReference type="SAM" id="Phobius"/>
    </source>
</evidence>
<comment type="caution">
    <text evidence="7">The sequence shown here is derived from an EMBL/GenBank/DDBJ whole genome shotgun (WGS) entry which is preliminary data.</text>
</comment>